<dbReference type="AlphaFoldDB" id="K1S9F7"/>
<feature type="non-terminal residue" evidence="1">
    <location>
        <position position="94"/>
    </location>
</feature>
<organism evidence="1">
    <name type="scientific">human gut metagenome</name>
    <dbReference type="NCBI Taxonomy" id="408170"/>
    <lineage>
        <taxon>unclassified sequences</taxon>
        <taxon>metagenomes</taxon>
        <taxon>organismal metagenomes</taxon>
    </lineage>
</organism>
<dbReference type="InterPro" id="IPR055346">
    <property type="entry name" value="Fe-S_cluster_assembly_SufBD"/>
</dbReference>
<sequence length="94" mass="11135">MAENERNILEDIRDQEYKYGFTSDIETELLGKGLSEEVVREISARKGEPEWMTERRVAAYRHWLTLEPPTWAHLHIPEIDFQDIIYYAAPKAKK</sequence>
<reference evidence="1" key="1">
    <citation type="journal article" date="2013" name="Environ. Microbiol.">
        <title>Microbiota from the distal guts of lean and obese adolescents exhibit partial functional redundancy besides clear differences in community structure.</title>
        <authorList>
            <person name="Ferrer M."/>
            <person name="Ruiz A."/>
            <person name="Lanza F."/>
            <person name="Haange S.B."/>
            <person name="Oberbach A."/>
            <person name="Till H."/>
            <person name="Bargiela R."/>
            <person name="Campoy C."/>
            <person name="Segura M.T."/>
            <person name="Richter M."/>
            <person name="von Bergen M."/>
            <person name="Seifert J."/>
            <person name="Suarez A."/>
        </authorList>
    </citation>
    <scope>NUCLEOTIDE SEQUENCE</scope>
</reference>
<gene>
    <name evidence="1" type="ORF">LEA_17097</name>
</gene>
<dbReference type="PANTHER" id="PTHR30508:SF1">
    <property type="entry name" value="UPF0051 PROTEIN ABCI8, CHLOROPLASTIC-RELATED"/>
    <property type="match status" value="1"/>
</dbReference>
<proteinExistence type="predicted"/>
<protein>
    <submittedName>
        <fullName evidence="1">Cysteine desulfurase activator complex subunit SufB</fullName>
    </submittedName>
</protein>
<evidence type="ECO:0000313" key="1">
    <source>
        <dbReference type="EMBL" id="EKC52029.1"/>
    </source>
</evidence>
<dbReference type="SUPFAM" id="SSF101960">
    <property type="entry name" value="Stabilizer of iron transporter SufD"/>
    <property type="match status" value="1"/>
</dbReference>
<dbReference type="InterPro" id="IPR037284">
    <property type="entry name" value="SUF_FeS_clus_asmbl_SufBD_sf"/>
</dbReference>
<dbReference type="GO" id="GO:0016226">
    <property type="term" value="P:iron-sulfur cluster assembly"/>
    <property type="evidence" value="ECO:0007669"/>
    <property type="project" value="InterPro"/>
</dbReference>
<comment type="caution">
    <text evidence="1">The sequence shown here is derived from an EMBL/GenBank/DDBJ whole genome shotgun (WGS) entry which is preliminary data.</text>
</comment>
<dbReference type="PANTHER" id="PTHR30508">
    <property type="entry name" value="FES CLUSTER ASSEMBLY PROTEIN SUF"/>
    <property type="match status" value="1"/>
</dbReference>
<accession>K1S9F7</accession>
<dbReference type="EMBL" id="AJWY01011700">
    <property type="protein sequence ID" value="EKC52029.1"/>
    <property type="molecule type" value="Genomic_DNA"/>
</dbReference>
<name>K1S9F7_9ZZZZ</name>